<sequence>MGVHVLRLVVRGSEYGPRVLLATTCYEMYPIGWATGRQVSHRTRIDERRSDVLLSSDAILVTPAGLAPPFPPYLPSPPSLCRPKLRLKAVAYCAGVSPLLQGGVRVRTHDAQVFSGSSHFLARIHSTTPLASTSPHLFSKLAGTTDLSVGSYDQHTRTNRITTCIVLHEKNRTGSISSFRARCASHTNLCKKLSCKPGISRKFGTCEACFRLIHRWNEMSGQTGDARENPPTSGIVRHKYEFIVEPKLNTISAYTRQKAKSKYRNLIQFQRAPQKQSINTHKSPYDRVKQCRELVPHDTTKIKIIANTKCLVGRQNFPGLHQIYLAFHWLFSFTGRVVLVGAVRLRHQSVGNSEPREASANSLDGPGGTEPAPGPQLCVAGSSHDPQPLIRP</sequence>
<proteinExistence type="predicted"/>
<gene>
    <name evidence="2" type="ORF">PR048_010262</name>
</gene>
<keyword evidence="3" id="KW-1185">Reference proteome</keyword>
<dbReference type="Proteomes" id="UP001159363">
    <property type="component" value="Chromosome 3"/>
</dbReference>
<name>A0ABQ9I489_9NEOP</name>
<comment type="caution">
    <text evidence="2">The sequence shown here is derived from an EMBL/GenBank/DDBJ whole genome shotgun (WGS) entry which is preliminary data.</text>
</comment>
<evidence type="ECO:0000313" key="3">
    <source>
        <dbReference type="Proteomes" id="UP001159363"/>
    </source>
</evidence>
<dbReference type="EMBL" id="JARBHB010000003">
    <property type="protein sequence ID" value="KAJ8890753.1"/>
    <property type="molecule type" value="Genomic_DNA"/>
</dbReference>
<evidence type="ECO:0000313" key="2">
    <source>
        <dbReference type="EMBL" id="KAJ8890753.1"/>
    </source>
</evidence>
<organism evidence="2 3">
    <name type="scientific">Dryococelus australis</name>
    <dbReference type="NCBI Taxonomy" id="614101"/>
    <lineage>
        <taxon>Eukaryota</taxon>
        <taxon>Metazoa</taxon>
        <taxon>Ecdysozoa</taxon>
        <taxon>Arthropoda</taxon>
        <taxon>Hexapoda</taxon>
        <taxon>Insecta</taxon>
        <taxon>Pterygota</taxon>
        <taxon>Neoptera</taxon>
        <taxon>Polyneoptera</taxon>
        <taxon>Phasmatodea</taxon>
        <taxon>Verophasmatodea</taxon>
        <taxon>Anareolatae</taxon>
        <taxon>Phasmatidae</taxon>
        <taxon>Eurycanthinae</taxon>
        <taxon>Dryococelus</taxon>
    </lineage>
</organism>
<reference evidence="2 3" key="1">
    <citation type="submission" date="2023-02" db="EMBL/GenBank/DDBJ databases">
        <title>LHISI_Scaffold_Assembly.</title>
        <authorList>
            <person name="Stuart O.P."/>
            <person name="Cleave R."/>
            <person name="Magrath M.J.L."/>
            <person name="Mikheyev A.S."/>
        </authorList>
    </citation>
    <scope>NUCLEOTIDE SEQUENCE [LARGE SCALE GENOMIC DNA]</scope>
    <source>
        <strain evidence="2">Daus_M_001</strain>
        <tissue evidence="2">Leg muscle</tissue>
    </source>
</reference>
<feature type="region of interest" description="Disordered" evidence="1">
    <location>
        <begin position="350"/>
        <end position="392"/>
    </location>
</feature>
<protein>
    <submittedName>
        <fullName evidence="2">Uncharacterized protein</fullName>
    </submittedName>
</protein>
<accession>A0ABQ9I489</accession>
<evidence type="ECO:0000256" key="1">
    <source>
        <dbReference type="SAM" id="MobiDB-lite"/>
    </source>
</evidence>